<gene>
    <name evidence="2" type="ORF">CARUB_v10011393mg</name>
</gene>
<sequence>MITASHNFNTREARGMNSAKLHRDLGKLGRSRILKNESLEESEKRMSLMVNEIEKISASLDCPELTTSLLGDNHKLVAISEMNIMKELQLLENPSS</sequence>
<feature type="region of interest" description="Disordered" evidence="1">
    <location>
        <begin position="1"/>
        <end position="21"/>
    </location>
</feature>
<reference evidence="3" key="1">
    <citation type="journal article" date="2013" name="Nat. Genet.">
        <title>The Capsella rubella genome and the genomic consequences of rapid mating system evolution.</title>
        <authorList>
            <person name="Slotte T."/>
            <person name="Hazzouri K.M."/>
            <person name="Agren J.A."/>
            <person name="Koenig D."/>
            <person name="Maumus F."/>
            <person name="Guo Y.L."/>
            <person name="Steige K."/>
            <person name="Platts A.E."/>
            <person name="Escobar J.S."/>
            <person name="Newman L.K."/>
            <person name="Wang W."/>
            <person name="Mandakova T."/>
            <person name="Vello E."/>
            <person name="Smith L.M."/>
            <person name="Henz S.R."/>
            <person name="Steffen J."/>
            <person name="Takuno S."/>
            <person name="Brandvain Y."/>
            <person name="Coop G."/>
            <person name="Andolfatto P."/>
            <person name="Hu T.T."/>
            <person name="Blanchette M."/>
            <person name="Clark R.M."/>
            <person name="Quesneville H."/>
            <person name="Nordborg M."/>
            <person name="Gaut B.S."/>
            <person name="Lysak M.A."/>
            <person name="Jenkins J."/>
            <person name="Grimwood J."/>
            <person name="Chapman J."/>
            <person name="Prochnik S."/>
            <person name="Shu S."/>
            <person name="Rokhsar D."/>
            <person name="Schmutz J."/>
            <person name="Weigel D."/>
            <person name="Wright S.I."/>
        </authorList>
    </citation>
    <scope>NUCLEOTIDE SEQUENCE [LARGE SCALE GENOMIC DNA]</scope>
    <source>
        <strain evidence="3">cv. Monte Gargano</strain>
    </source>
</reference>
<keyword evidence="3" id="KW-1185">Reference proteome</keyword>
<organism evidence="2 3">
    <name type="scientific">Capsella rubella</name>
    <dbReference type="NCBI Taxonomy" id="81985"/>
    <lineage>
        <taxon>Eukaryota</taxon>
        <taxon>Viridiplantae</taxon>
        <taxon>Streptophyta</taxon>
        <taxon>Embryophyta</taxon>
        <taxon>Tracheophyta</taxon>
        <taxon>Spermatophyta</taxon>
        <taxon>Magnoliopsida</taxon>
        <taxon>eudicotyledons</taxon>
        <taxon>Gunneridae</taxon>
        <taxon>Pentapetalae</taxon>
        <taxon>rosids</taxon>
        <taxon>malvids</taxon>
        <taxon>Brassicales</taxon>
        <taxon>Brassicaceae</taxon>
        <taxon>Camelineae</taxon>
        <taxon>Capsella</taxon>
    </lineage>
</organism>
<dbReference type="Proteomes" id="UP000029121">
    <property type="component" value="Unassembled WGS sequence"/>
</dbReference>
<evidence type="ECO:0000313" key="2">
    <source>
        <dbReference type="EMBL" id="EOA38968.1"/>
    </source>
</evidence>
<dbReference type="AlphaFoldDB" id="R0IP87"/>
<evidence type="ECO:0000313" key="3">
    <source>
        <dbReference type="Proteomes" id="UP000029121"/>
    </source>
</evidence>
<dbReference type="EMBL" id="KB870805">
    <property type="protein sequence ID" value="EOA38968.1"/>
    <property type="molecule type" value="Genomic_DNA"/>
</dbReference>
<accession>R0IP87</accession>
<name>R0IP87_9BRAS</name>
<protein>
    <submittedName>
        <fullName evidence="2">Uncharacterized protein</fullName>
    </submittedName>
</protein>
<proteinExistence type="predicted"/>
<evidence type="ECO:0000256" key="1">
    <source>
        <dbReference type="SAM" id="MobiDB-lite"/>
    </source>
</evidence>